<protein>
    <submittedName>
        <fullName evidence="2">Uncharacterized protein</fullName>
    </submittedName>
</protein>
<evidence type="ECO:0000313" key="2">
    <source>
        <dbReference type="EMBL" id="EGZ23062.1"/>
    </source>
</evidence>
<accession>G4YTE0</accession>
<feature type="region of interest" description="Disordered" evidence="1">
    <location>
        <begin position="44"/>
        <end position="215"/>
    </location>
</feature>
<proteinExistence type="predicted"/>
<sequence length="215" mass="23260">MGAAGSIETTPYDEAKFLQSKAVMESAAEDADKFAKLKSIWANGTPPAAAAPATDAAPAADAHRKSVKELPTAAAHEGHKENGHAHEENGHHAHGENGENGHAHKEGDHHHKEDGHAHKEGDHHHDHAHKDGEHHHKEGEHHGDHHHKDDHHDHKKEETHAHKEEAHKEEAHAPKEDGHAEAPKEALKVPSASASTSKLPGAPSEHHDEKLSKEA</sequence>
<reference evidence="2 3" key="1">
    <citation type="journal article" date="2006" name="Science">
        <title>Phytophthora genome sequences uncover evolutionary origins and mechanisms of pathogenesis.</title>
        <authorList>
            <person name="Tyler B.M."/>
            <person name="Tripathy S."/>
            <person name="Zhang X."/>
            <person name="Dehal P."/>
            <person name="Jiang R.H."/>
            <person name="Aerts A."/>
            <person name="Arredondo F.D."/>
            <person name="Baxter L."/>
            <person name="Bensasson D."/>
            <person name="Beynon J.L."/>
            <person name="Chapman J."/>
            <person name="Damasceno C.M."/>
            <person name="Dorrance A.E."/>
            <person name="Dou D."/>
            <person name="Dickerman A.W."/>
            <person name="Dubchak I.L."/>
            <person name="Garbelotto M."/>
            <person name="Gijzen M."/>
            <person name="Gordon S.G."/>
            <person name="Govers F."/>
            <person name="Grunwald N.J."/>
            <person name="Huang W."/>
            <person name="Ivors K.L."/>
            <person name="Jones R.W."/>
            <person name="Kamoun S."/>
            <person name="Krampis K."/>
            <person name="Lamour K.H."/>
            <person name="Lee M.K."/>
            <person name="McDonald W.H."/>
            <person name="Medina M."/>
            <person name="Meijer H.J."/>
            <person name="Nordberg E.K."/>
            <person name="Maclean D.J."/>
            <person name="Ospina-Giraldo M.D."/>
            <person name="Morris P.F."/>
            <person name="Phuntumart V."/>
            <person name="Putnam N.H."/>
            <person name="Rash S."/>
            <person name="Rose J.K."/>
            <person name="Sakihama Y."/>
            <person name="Salamov A.A."/>
            <person name="Savidor A."/>
            <person name="Scheuring C.F."/>
            <person name="Smith B.M."/>
            <person name="Sobral B.W."/>
            <person name="Terry A."/>
            <person name="Torto-Alalibo T.A."/>
            <person name="Win J."/>
            <person name="Xu Z."/>
            <person name="Zhang H."/>
            <person name="Grigoriev I.V."/>
            <person name="Rokhsar D.S."/>
            <person name="Boore J.L."/>
        </authorList>
    </citation>
    <scope>NUCLEOTIDE SEQUENCE [LARGE SCALE GENOMIC DNA]</scope>
    <source>
        <strain evidence="2 3">P6497</strain>
    </source>
</reference>
<feature type="compositionally biased region" description="Basic and acidic residues" evidence="1">
    <location>
        <begin position="204"/>
        <end position="215"/>
    </location>
</feature>
<dbReference type="AlphaFoldDB" id="G4YTE0"/>
<keyword evidence="3" id="KW-1185">Reference proteome</keyword>
<dbReference type="OMA" id="KDDGHAH"/>
<dbReference type="GeneID" id="20643297"/>
<dbReference type="RefSeq" id="XP_009518350.1">
    <property type="nucleotide sequence ID" value="XM_009520055.1"/>
</dbReference>
<dbReference type="InParanoid" id="G4YTE0"/>
<dbReference type="EMBL" id="JH159152">
    <property type="protein sequence ID" value="EGZ23062.1"/>
    <property type="molecule type" value="Genomic_DNA"/>
</dbReference>
<evidence type="ECO:0000313" key="3">
    <source>
        <dbReference type="Proteomes" id="UP000002640"/>
    </source>
</evidence>
<feature type="compositionally biased region" description="Low complexity" evidence="1">
    <location>
        <begin position="45"/>
        <end position="60"/>
    </location>
</feature>
<name>G4YTE0_PHYSP</name>
<organism evidence="2 3">
    <name type="scientific">Phytophthora sojae (strain P6497)</name>
    <name type="common">Soybean stem and root rot agent</name>
    <name type="synonym">Phytophthora megasperma f. sp. glycines</name>
    <dbReference type="NCBI Taxonomy" id="1094619"/>
    <lineage>
        <taxon>Eukaryota</taxon>
        <taxon>Sar</taxon>
        <taxon>Stramenopiles</taxon>
        <taxon>Oomycota</taxon>
        <taxon>Peronosporomycetes</taxon>
        <taxon>Peronosporales</taxon>
        <taxon>Peronosporaceae</taxon>
        <taxon>Phytophthora</taxon>
    </lineage>
</organism>
<dbReference type="KEGG" id="psoj:PHYSODRAFT_310637"/>
<feature type="compositionally biased region" description="Basic and acidic residues" evidence="1">
    <location>
        <begin position="76"/>
        <end position="187"/>
    </location>
</feature>
<dbReference type="Proteomes" id="UP000002640">
    <property type="component" value="Unassembled WGS sequence"/>
</dbReference>
<evidence type="ECO:0000256" key="1">
    <source>
        <dbReference type="SAM" id="MobiDB-lite"/>
    </source>
</evidence>
<gene>
    <name evidence="2" type="ORF">PHYSODRAFT_310637</name>
</gene>